<dbReference type="OrthoDB" id="8526125at2"/>
<dbReference type="PANTHER" id="PTHR30154:SF34">
    <property type="entry name" value="TRANSCRIPTIONAL REGULATOR AZLB"/>
    <property type="match status" value="1"/>
</dbReference>
<dbReference type="InterPro" id="IPR036388">
    <property type="entry name" value="WH-like_DNA-bd_sf"/>
</dbReference>
<dbReference type="PANTHER" id="PTHR30154">
    <property type="entry name" value="LEUCINE-RESPONSIVE REGULATORY PROTEIN"/>
    <property type="match status" value="1"/>
</dbReference>
<dbReference type="GO" id="GO:0043200">
    <property type="term" value="P:response to amino acid"/>
    <property type="evidence" value="ECO:0007669"/>
    <property type="project" value="TreeGrafter"/>
</dbReference>
<feature type="domain" description="HTH asnC-type" evidence="4">
    <location>
        <begin position="8"/>
        <end position="69"/>
    </location>
</feature>
<dbReference type="PROSITE" id="PS00519">
    <property type="entry name" value="HTH_ASNC_1"/>
    <property type="match status" value="1"/>
</dbReference>
<dbReference type="GO" id="GO:0006355">
    <property type="term" value="P:regulation of DNA-templated transcription"/>
    <property type="evidence" value="ECO:0007669"/>
    <property type="project" value="UniProtKB-ARBA"/>
</dbReference>
<dbReference type="GO" id="GO:0005829">
    <property type="term" value="C:cytosol"/>
    <property type="evidence" value="ECO:0007669"/>
    <property type="project" value="TreeGrafter"/>
</dbReference>
<sequence length="157" mass="17443">MHRPVPTLDRLDKQILAALQADARLSSAELSEKINLSTSPCWRRVKRLESLGVITGYHARVDLKQLGYEVTALVLVTLVQRSMEHMRAFEAAVGPLSEVLACYNISGQYDYQLTIVTETLSSFGEFARQHINGCSSVKEMYTSFVVNEVKAPVCPPA</sequence>
<evidence type="ECO:0000256" key="1">
    <source>
        <dbReference type="ARBA" id="ARBA00023015"/>
    </source>
</evidence>
<dbReference type="GO" id="GO:0043565">
    <property type="term" value="F:sequence-specific DNA binding"/>
    <property type="evidence" value="ECO:0007669"/>
    <property type="project" value="InterPro"/>
</dbReference>
<organism evidence="5 6">
    <name type="scientific">Paraburkholderia madseniana</name>
    <dbReference type="NCBI Taxonomy" id="2599607"/>
    <lineage>
        <taxon>Bacteria</taxon>
        <taxon>Pseudomonadati</taxon>
        <taxon>Pseudomonadota</taxon>
        <taxon>Betaproteobacteria</taxon>
        <taxon>Burkholderiales</taxon>
        <taxon>Burkholderiaceae</taxon>
        <taxon>Paraburkholderia</taxon>
    </lineage>
</organism>
<dbReference type="PRINTS" id="PR00033">
    <property type="entry name" value="HTHASNC"/>
</dbReference>
<dbReference type="CDD" id="cd00090">
    <property type="entry name" value="HTH_ARSR"/>
    <property type="match status" value="1"/>
</dbReference>
<evidence type="ECO:0000256" key="3">
    <source>
        <dbReference type="ARBA" id="ARBA00023163"/>
    </source>
</evidence>
<proteinExistence type="predicted"/>
<dbReference type="Pfam" id="PF13412">
    <property type="entry name" value="HTH_24"/>
    <property type="match status" value="1"/>
</dbReference>
<keyword evidence="1" id="KW-0805">Transcription regulation</keyword>
<evidence type="ECO:0000313" key="5">
    <source>
        <dbReference type="EMBL" id="KAE8754951.1"/>
    </source>
</evidence>
<accession>A0A6N6W410</accession>
<dbReference type="RefSeq" id="WP_154566405.1">
    <property type="nucleotide sequence ID" value="NZ_VOSW01000104.1"/>
</dbReference>
<dbReference type="Gene3D" id="1.10.10.10">
    <property type="entry name" value="Winged helix-like DNA-binding domain superfamily/Winged helix DNA-binding domain"/>
    <property type="match status" value="1"/>
</dbReference>
<dbReference type="InterPro" id="IPR000485">
    <property type="entry name" value="AsnC-type_HTH_dom"/>
</dbReference>
<comment type="caution">
    <text evidence="5">The sequence shown here is derived from an EMBL/GenBank/DDBJ whole genome shotgun (WGS) entry which is preliminary data.</text>
</comment>
<dbReference type="InterPro" id="IPR019885">
    <property type="entry name" value="Tscrpt_reg_HTH_AsnC-type_CS"/>
</dbReference>
<dbReference type="InterPro" id="IPR019887">
    <property type="entry name" value="Tscrpt_reg_AsnC/Lrp_C"/>
</dbReference>
<dbReference type="SMART" id="SM00344">
    <property type="entry name" value="HTH_ASNC"/>
    <property type="match status" value="1"/>
</dbReference>
<evidence type="ECO:0000256" key="2">
    <source>
        <dbReference type="ARBA" id="ARBA00023125"/>
    </source>
</evidence>
<dbReference type="Pfam" id="PF01037">
    <property type="entry name" value="AsnC_trans_reg"/>
    <property type="match status" value="1"/>
</dbReference>
<dbReference type="InterPro" id="IPR011991">
    <property type="entry name" value="ArsR-like_HTH"/>
</dbReference>
<dbReference type="FunFam" id="1.10.10.10:FF:000186">
    <property type="entry name" value="AsnC family transcriptional regulator"/>
    <property type="match status" value="1"/>
</dbReference>
<dbReference type="AlphaFoldDB" id="A0A6N6W410"/>
<dbReference type="PROSITE" id="PS50956">
    <property type="entry name" value="HTH_ASNC_2"/>
    <property type="match status" value="1"/>
</dbReference>
<dbReference type="SUPFAM" id="SSF46785">
    <property type="entry name" value="Winged helix' DNA-binding domain"/>
    <property type="match status" value="1"/>
</dbReference>
<dbReference type="InterPro" id="IPR019888">
    <property type="entry name" value="Tscrpt_reg_AsnC-like"/>
</dbReference>
<keyword evidence="2" id="KW-0238">DNA-binding</keyword>
<reference evidence="5 6" key="1">
    <citation type="journal article" date="2020" name="Int. J. Syst. Evol. Microbiol.">
        <title>Paraburkholderia madseniana sp. nov., a phenolic acid-degrading bacterium isolated from acidic forest soil.</title>
        <authorList>
            <person name="Wilhelm R.C."/>
            <person name="Murphy S.J.L."/>
            <person name="Feriancek N.M."/>
            <person name="Karasz D.C."/>
            <person name="DeRito C.M."/>
            <person name="Newman J.D."/>
            <person name="Buckley D.H."/>
        </authorList>
    </citation>
    <scope>NUCLEOTIDE SEQUENCE [LARGE SCALE GENOMIC DNA]</scope>
    <source>
        <strain evidence="5 6">RP11</strain>
    </source>
</reference>
<protein>
    <submittedName>
        <fullName evidence="5">Winged helix-turn-helix transcriptional regulator</fullName>
    </submittedName>
</protein>
<gene>
    <name evidence="5" type="ORF">FSO04_36790</name>
</gene>
<dbReference type="SUPFAM" id="SSF54909">
    <property type="entry name" value="Dimeric alpha+beta barrel"/>
    <property type="match status" value="1"/>
</dbReference>
<dbReference type="Proteomes" id="UP000463700">
    <property type="component" value="Unassembled WGS sequence"/>
</dbReference>
<dbReference type="InterPro" id="IPR011008">
    <property type="entry name" value="Dimeric_a/b-barrel"/>
</dbReference>
<keyword evidence="3" id="KW-0804">Transcription</keyword>
<dbReference type="Gene3D" id="3.30.70.920">
    <property type="match status" value="1"/>
</dbReference>
<evidence type="ECO:0000313" key="6">
    <source>
        <dbReference type="Proteomes" id="UP000463700"/>
    </source>
</evidence>
<evidence type="ECO:0000259" key="4">
    <source>
        <dbReference type="PROSITE" id="PS50956"/>
    </source>
</evidence>
<dbReference type="InterPro" id="IPR036390">
    <property type="entry name" value="WH_DNA-bd_sf"/>
</dbReference>
<name>A0A6N6W410_9BURK</name>
<dbReference type="EMBL" id="VOSW01000104">
    <property type="protein sequence ID" value="KAE8754951.1"/>
    <property type="molecule type" value="Genomic_DNA"/>
</dbReference>